<reference evidence="2" key="1">
    <citation type="journal article" date="2016" name="Environ. Microbiol.">
        <title>The complete genome of a viable archaeum isolated from 123-million-year-old rock salt.</title>
        <authorList>
            <person name="Jaakkola S.T."/>
            <person name="Pfeiffer F."/>
            <person name="Ravantti J.J."/>
            <person name="Guo Q."/>
            <person name="Liu Y."/>
            <person name="Chen X."/>
            <person name="Ma H."/>
            <person name="Yang C."/>
            <person name="Oksanen H.M."/>
            <person name="Bamford D.H."/>
        </authorList>
    </citation>
    <scope>NUCLEOTIDE SEQUENCE</scope>
    <source>
        <strain evidence="2">JI20-1</strain>
    </source>
</reference>
<evidence type="ECO:0000313" key="1">
    <source>
        <dbReference type="EMBL" id="CQH52893.1"/>
    </source>
</evidence>
<dbReference type="EMBL" id="LN831302">
    <property type="protein sequence ID" value="CQH52893.1"/>
    <property type="molecule type" value="Genomic_DNA"/>
</dbReference>
<dbReference type="Proteomes" id="UP000066737">
    <property type="component" value="Chromosome I"/>
</dbReference>
<dbReference type="RefSeq" id="WP_059056360.1">
    <property type="nucleotide sequence ID" value="NZ_CEML01000002.1"/>
</dbReference>
<proteinExistence type="predicted"/>
<dbReference type="STRING" id="1407499.HHUB_1898"/>
<organism evidence="1 2">
    <name type="scientific">Halobacterium hubeiense</name>
    <dbReference type="NCBI Taxonomy" id="1407499"/>
    <lineage>
        <taxon>Archaea</taxon>
        <taxon>Methanobacteriati</taxon>
        <taxon>Methanobacteriota</taxon>
        <taxon>Stenosarchaea group</taxon>
        <taxon>Halobacteria</taxon>
        <taxon>Halobacteriales</taxon>
        <taxon>Halobacteriaceae</taxon>
        <taxon>Halobacterium</taxon>
    </lineage>
</organism>
<gene>
    <name evidence="1" type="ORF">HHUB_1898</name>
</gene>
<accession>A0A0U5H2S3</accession>
<dbReference type="AlphaFoldDB" id="A0A0U5H2S3"/>
<evidence type="ECO:0000313" key="2">
    <source>
        <dbReference type="Proteomes" id="UP000066737"/>
    </source>
</evidence>
<protein>
    <submittedName>
        <fullName evidence="1">YqeC family protein</fullName>
    </submittedName>
</protein>
<dbReference type="GeneID" id="26658569"/>
<dbReference type="KEGG" id="hhb:Hhub_1898"/>
<dbReference type="InterPro" id="IPR017587">
    <property type="entry name" value="YqeC"/>
</dbReference>
<dbReference type="NCBIfam" id="TIGR03172">
    <property type="entry name" value="selenium cofactor biosynthesis protein YqeC"/>
    <property type="match status" value="1"/>
</dbReference>
<dbReference type="Pfam" id="PF19842">
    <property type="entry name" value="YqeC"/>
    <property type="match status" value="1"/>
</dbReference>
<name>A0A0U5H2S3_9EURY</name>
<keyword evidence="2" id="KW-1185">Reference proteome</keyword>
<dbReference type="OrthoDB" id="291404at2157"/>
<sequence>MELEDAVDAEGVVCAVGAGGKKSLLYALADRIERAVVTATVRIPIFDEHVARVVVTDDPSAAVRENAEWPLGVVPEQEREDRYRGYERERIAGVADAAPSAVLVKADGARTRRLKAPGEHEPQIPDCADVVVPIASVRAVGEPLSEAVAHRPERVAAITDLSVGDEIRPEDVARVLAHPEGGMRDVPEGATVIPLVNMADDAALVQTATEIAEGVHERADVPRVVVTSLKADDPVKTVV</sequence>